<comment type="caution">
    <text evidence="8">The sequence shown here is derived from an EMBL/GenBank/DDBJ whole genome shotgun (WGS) entry which is preliminary data.</text>
</comment>
<feature type="domain" description="Reverse transcriptase RNase H-like" evidence="7">
    <location>
        <begin position="143"/>
        <end position="200"/>
    </location>
</feature>
<gene>
    <name evidence="8" type="ORF">Sangu_1977600</name>
</gene>
<dbReference type="InterPro" id="IPR043502">
    <property type="entry name" value="DNA/RNA_pol_sf"/>
</dbReference>
<reference evidence="8" key="2">
    <citation type="journal article" date="2024" name="Plant">
        <title>Genomic evolution and insights into agronomic trait innovations of Sesamum species.</title>
        <authorList>
            <person name="Miao H."/>
            <person name="Wang L."/>
            <person name="Qu L."/>
            <person name="Liu H."/>
            <person name="Sun Y."/>
            <person name="Le M."/>
            <person name="Wang Q."/>
            <person name="Wei S."/>
            <person name="Zheng Y."/>
            <person name="Lin W."/>
            <person name="Duan Y."/>
            <person name="Cao H."/>
            <person name="Xiong S."/>
            <person name="Wang X."/>
            <person name="Wei L."/>
            <person name="Li C."/>
            <person name="Ma Q."/>
            <person name="Ju M."/>
            <person name="Zhao R."/>
            <person name="Li G."/>
            <person name="Mu C."/>
            <person name="Tian Q."/>
            <person name="Mei H."/>
            <person name="Zhang T."/>
            <person name="Gao T."/>
            <person name="Zhang H."/>
        </authorList>
    </citation>
    <scope>NUCLEOTIDE SEQUENCE</scope>
    <source>
        <strain evidence="8">G01</strain>
    </source>
</reference>
<keyword evidence="1" id="KW-0808">Transferase</keyword>
<evidence type="ECO:0000256" key="4">
    <source>
        <dbReference type="ARBA" id="ARBA00022759"/>
    </source>
</evidence>
<evidence type="ECO:0000256" key="5">
    <source>
        <dbReference type="ARBA" id="ARBA00022801"/>
    </source>
</evidence>
<dbReference type="Pfam" id="PF17917">
    <property type="entry name" value="RT_RNaseH"/>
    <property type="match status" value="1"/>
</dbReference>
<evidence type="ECO:0000313" key="8">
    <source>
        <dbReference type="EMBL" id="KAL0323583.1"/>
    </source>
</evidence>
<keyword evidence="6" id="KW-0695">RNA-directed DNA polymerase</keyword>
<name>A0AAW2LXN7_9LAMI</name>
<dbReference type="EMBL" id="JACGWK010000012">
    <property type="protein sequence ID" value="KAL0323583.1"/>
    <property type="molecule type" value="Genomic_DNA"/>
</dbReference>
<reference evidence="8" key="1">
    <citation type="submission" date="2020-06" db="EMBL/GenBank/DDBJ databases">
        <authorList>
            <person name="Li T."/>
            <person name="Hu X."/>
            <person name="Zhang T."/>
            <person name="Song X."/>
            <person name="Zhang H."/>
            <person name="Dai N."/>
            <person name="Sheng W."/>
            <person name="Hou X."/>
            <person name="Wei L."/>
        </authorList>
    </citation>
    <scope>NUCLEOTIDE SEQUENCE</scope>
    <source>
        <strain evidence="8">G01</strain>
        <tissue evidence="8">Leaf</tissue>
    </source>
</reference>
<dbReference type="GO" id="GO:0016787">
    <property type="term" value="F:hydrolase activity"/>
    <property type="evidence" value="ECO:0007669"/>
    <property type="project" value="UniProtKB-KW"/>
</dbReference>
<keyword evidence="5" id="KW-0378">Hydrolase</keyword>
<dbReference type="InterPro" id="IPR041373">
    <property type="entry name" value="RT_RNaseH"/>
</dbReference>
<dbReference type="InterPro" id="IPR043128">
    <property type="entry name" value="Rev_trsase/Diguanyl_cyclase"/>
</dbReference>
<dbReference type="Gene3D" id="3.30.70.270">
    <property type="match status" value="1"/>
</dbReference>
<dbReference type="PANTHER" id="PTHR48475">
    <property type="entry name" value="RIBONUCLEASE H"/>
    <property type="match status" value="1"/>
</dbReference>
<sequence length="274" mass="31295">MLSYIEILWHETSPAKCTSKVQGGKFLRHMISERRIETNLEKISDIMDRPPPKSIKEVQKLVRRLVTLNRFISRSTDKSLPFFKVLCSIAKFERNRTSQETVNELKKYLVSPPLLMKPRVGGNPLPLPGSFKKCRVSSVLVLYCQIEMHALSLVIATRKLRHYFQLHQVIVLTNHPLKQVLSSPDLLGMMVNWAVELSEFGIEFHPRPTIKAQVLVDFIVELAYDKASISTPTWSLYVHGSSTFVGSRVGDSLGKALKRQVRVRHKVKVPIVEQ</sequence>
<dbReference type="GO" id="GO:0003964">
    <property type="term" value="F:RNA-directed DNA polymerase activity"/>
    <property type="evidence" value="ECO:0007669"/>
    <property type="project" value="UniProtKB-KW"/>
</dbReference>
<evidence type="ECO:0000256" key="2">
    <source>
        <dbReference type="ARBA" id="ARBA00022695"/>
    </source>
</evidence>
<dbReference type="AlphaFoldDB" id="A0AAW2LXN7"/>
<dbReference type="PANTHER" id="PTHR48475:SF2">
    <property type="entry name" value="RIBONUCLEASE H"/>
    <property type="match status" value="1"/>
</dbReference>
<accession>A0AAW2LXN7</accession>
<evidence type="ECO:0000256" key="3">
    <source>
        <dbReference type="ARBA" id="ARBA00022722"/>
    </source>
</evidence>
<keyword evidence="4" id="KW-0255">Endonuclease</keyword>
<keyword evidence="2" id="KW-0548">Nucleotidyltransferase</keyword>
<evidence type="ECO:0000256" key="1">
    <source>
        <dbReference type="ARBA" id="ARBA00022679"/>
    </source>
</evidence>
<protein>
    <recommendedName>
        <fullName evidence="7">Reverse transcriptase RNase H-like domain-containing protein</fullName>
    </recommendedName>
</protein>
<keyword evidence="3" id="KW-0540">Nuclease</keyword>
<evidence type="ECO:0000256" key="6">
    <source>
        <dbReference type="ARBA" id="ARBA00022918"/>
    </source>
</evidence>
<dbReference type="GO" id="GO:0004519">
    <property type="term" value="F:endonuclease activity"/>
    <property type="evidence" value="ECO:0007669"/>
    <property type="project" value="UniProtKB-KW"/>
</dbReference>
<dbReference type="SUPFAM" id="SSF56672">
    <property type="entry name" value="DNA/RNA polymerases"/>
    <property type="match status" value="1"/>
</dbReference>
<organism evidence="8">
    <name type="scientific">Sesamum angustifolium</name>
    <dbReference type="NCBI Taxonomy" id="2727405"/>
    <lineage>
        <taxon>Eukaryota</taxon>
        <taxon>Viridiplantae</taxon>
        <taxon>Streptophyta</taxon>
        <taxon>Embryophyta</taxon>
        <taxon>Tracheophyta</taxon>
        <taxon>Spermatophyta</taxon>
        <taxon>Magnoliopsida</taxon>
        <taxon>eudicotyledons</taxon>
        <taxon>Gunneridae</taxon>
        <taxon>Pentapetalae</taxon>
        <taxon>asterids</taxon>
        <taxon>lamiids</taxon>
        <taxon>Lamiales</taxon>
        <taxon>Pedaliaceae</taxon>
        <taxon>Sesamum</taxon>
    </lineage>
</organism>
<proteinExistence type="predicted"/>
<evidence type="ECO:0000259" key="7">
    <source>
        <dbReference type="Pfam" id="PF17917"/>
    </source>
</evidence>